<comment type="similarity">
    <text evidence="1 4 5">Belongs to the bacterial ribosomal protein bL21 family.</text>
</comment>
<feature type="compositionally biased region" description="Low complexity" evidence="6">
    <location>
        <begin position="125"/>
        <end position="136"/>
    </location>
</feature>
<dbReference type="SUPFAM" id="SSF141091">
    <property type="entry name" value="L21p-like"/>
    <property type="match status" value="1"/>
</dbReference>
<dbReference type="GO" id="GO:0005840">
    <property type="term" value="C:ribosome"/>
    <property type="evidence" value="ECO:0007669"/>
    <property type="project" value="UniProtKB-KW"/>
</dbReference>
<evidence type="ECO:0000313" key="7">
    <source>
        <dbReference type="EMBL" id="OGF13571.1"/>
    </source>
</evidence>
<dbReference type="GO" id="GO:1990904">
    <property type="term" value="C:ribonucleoprotein complex"/>
    <property type="evidence" value="ECO:0007669"/>
    <property type="project" value="UniProtKB-KW"/>
</dbReference>
<feature type="region of interest" description="Disordered" evidence="6">
    <location>
        <begin position="110"/>
        <end position="144"/>
    </location>
</feature>
<dbReference type="PANTHER" id="PTHR21349:SF0">
    <property type="entry name" value="LARGE RIBOSOMAL SUBUNIT PROTEIN BL21M"/>
    <property type="match status" value="1"/>
</dbReference>
<dbReference type="GO" id="GO:0006412">
    <property type="term" value="P:translation"/>
    <property type="evidence" value="ECO:0007669"/>
    <property type="project" value="UniProtKB-UniRule"/>
</dbReference>
<dbReference type="GO" id="GO:0019843">
    <property type="term" value="F:rRNA binding"/>
    <property type="evidence" value="ECO:0007669"/>
    <property type="project" value="UniProtKB-UniRule"/>
</dbReference>
<proteinExistence type="inferred from homology"/>
<evidence type="ECO:0000256" key="6">
    <source>
        <dbReference type="SAM" id="MobiDB-lite"/>
    </source>
</evidence>
<dbReference type="PANTHER" id="PTHR21349">
    <property type="entry name" value="50S RIBOSOMAL PROTEIN L21"/>
    <property type="match status" value="1"/>
</dbReference>
<keyword evidence="3 4" id="KW-0687">Ribonucleoprotein</keyword>
<name>A0A1F5RHR8_9BACT</name>
<sequence length="144" mass="15899">MYAVIECGGTQVRVSENQKVRIPRIDAQEGQRYKMEKVLLLSNGQDVIIGQPTIKDAIVEVTVVGHSRSAKISAMIYKPKKDYRRRWGARTHYTDLLVNTVSHPKIKAIAKPATPAVEKKKAPKKAQAAKPAAAKKNPGKGDKE</sequence>
<evidence type="ECO:0000256" key="1">
    <source>
        <dbReference type="ARBA" id="ARBA00008563"/>
    </source>
</evidence>
<evidence type="ECO:0000256" key="2">
    <source>
        <dbReference type="ARBA" id="ARBA00022980"/>
    </source>
</evidence>
<dbReference type="AlphaFoldDB" id="A0A1F5RHR8"/>
<evidence type="ECO:0000256" key="5">
    <source>
        <dbReference type="RuleBase" id="RU000562"/>
    </source>
</evidence>
<reference evidence="7 8" key="1">
    <citation type="journal article" date="2016" name="Nat. Commun.">
        <title>Thousands of microbial genomes shed light on interconnected biogeochemical processes in an aquifer system.</title>
        <authorList>
            <person name="Anantharaman K."/>
            <person name="Brown C.T."/>
            <person name="Hug L.A."/>
            <person name="Sharon I."/>
            <person name="Castelle C.J."/>
            <person name="Probst A.J."/>
            <person name="Thomas B.C."/>
            <person name="Singh A."/>
            <person name="Wilkins M.J."/>
            <person name="Karaoz U."/>
            <person name="Brodie E.L."/>
            <person name="Williams K.H."/>
            <person name="Hubbard S.S."/>
            <person name="Banfield J.F."/>
        </authorList>
    </citation>
    <scope>NUCLEOTIDE SEQUENCE [LARGE SCALE GENOMIC DNA]</scope>
</reference>
<comment type="subunit">
    <text evidence="4">Part of the 50S ribosomal subunit. Contacts protein L20.</text>
</comment>
<dbReference type="InterPro" id="IPR001787">
    <property type="entry name" value="Ribosomal_bL21"/>
</dbReference>
<organism evidence="7 8">
    <name type="scientific">Candidatus Edwardsbacteria bacterium GWF2_54_11</name>
    <dbReference type="NCBI Taxonomy" id="1817851"/>
    <lineage>
        <taxon>Bacteria</taxon>
        <taxon>Candidatus Edwardsiibacteriota</taxon>
    </lineage>
</organism>
<evidence type="ECO:0000256" key="3">
    <source>
        <dbReference type="ARBA" id="ARBA00023274"/>
    </source>
</evidence>
<dbReference type="GO" id="GO:0003735">
    <property type="term" value="F:structural constituent of ribosome"/>
    <property type="evidence" value="ECO:0007669"/>
    <property type="project" value="InterPro"/>
</dbReference>
<dbReference type="GO" id="GO:0005737">
    <property type="term" value="C:cytoplasm"/>
    <property type="evidence" value="ECO:0007669"/>
    <property type="project" value="UniProtKB-ARBA"/>
</dbReference>
<dbReference type="NCBIfam" id="TIGR00061">
    <property type="entry name" value="L21"/>
    <property type="match status" value="1"/>
</dbReference>
<keyword evidence="4 5" id="KW-0699">rRNA-binding</keyword>
<dbReference type="EMBL" id="MFFM01000015">
    <property type="protein sequence ID" value="OGF13571.1"/>
    <property type="molecule type" value="Genomic_DNA"/>
</dbReference>
<comment type="function">
    <text evidence="4 5">This protein binds to 23S rRNA in the presence of protein L20.</text>
</comment>
<keyword evidence="2 4" id="KW-0689">Ribosomal protein</keyword>
<gene>
    <name evidence="4" type="primary">rplU</name>
    <name evidence="7" type="ORF">A2024_07255</name>
</gene>
<evidence type="ECO:0000313" key="8">
    <source>
        <dbReference type="Proteomes" id="UP000177230"/>
    </source>
</evidence>
<evidence type="ECO:0000256" key="4">
    <source>
        <dbReference type="HAMAP-Rule" id="MF_01363"/>
    </source>
</evidence>
<dbReference type="Proteomes" id="UP000177230">
    <property type="component" value="Unassembled WGS sequence"/>
</dbReference>
<dbReference type="HAMAP" id="MF_01363">
    <property type="entry name" value="Ribosomal_bL21"/>
    <property type="match status" value="1"/>
</dbReference>
<accession>A0A1F5RHR8</accession>
<dbReference type="InterPro" id="IPR036164">
    <property type="entry name" value="bL21-like_sf"/>
</dbReference>
<dbReference type="InterPro" id="IPR028909">
    <property type="entry name" value="bL21-like"/>
</dbReference>
<comment type="caution">
    <text evidence="7">The sequence shown here is derived from an EMBL/GenBank/DDBJ whole genome shotgun (WGS) entry which is preliminary data.</text>
</comment>
<dbReference type="Pfam" id="PF00829">
    <property type="entry name" value="Ribosomal_L21p"/>
    <property type="match status" value="1"/>
</dbReference>
<protein>
    <recommendedName>
        <fullName evidence="4">Large ribosomal subunit protein bL21</fullName>
    </recommendedName>
</protein>
<keyword evidence="4 5" id="KW-0694">RNA-binding</keyword>